<dbReference type="Proteomes" id="UP000590647">
    <property type="component" value="Unassembled WGS sequence"/>
</dbReference>
<reference evidence="1 2" key="1">
    <citation type="submission" date="2020-08" db="EMBL/GenBank/DDBJ databases">
        <title>Sequencing the genomes of 1000 actinobacteria strains.</title>
        <authorList>
            <person name="Klenk H.-P."/>
        </authorList>
    </citation>
    <scope>NUCLEOTIDE SEQUENCE [LARGE SCALE GENOMIC DNA]</scope>
    <source>
        <strain evidence="1 2">DSM 40084</strain>
    </source>
</reference>
<sequence length="194" mass="21883">MQSKIIRLVLRGSDGHRSLTELAWREEWDLTEIRHTEPPFVEVWDVPGRDAEVHFVRDEMVGLEYVVFHGADVAPEVQQVRDFCPLWTQSDAIDALGKVKDRDGKLRAIYAAALAATGPEDDRLITLFRSIAVNEQDSGVRQAVIVSTGYLPWDGLIQLVSEMRVNDPESRVRNNAQVMLEGLRRHPPGTTGQE</sequence>
<evidence type="ECO:0008006" key="3">
    <source>
        <dbReference type="Google" id="ProtNLM"/>
    </source>
</evidence>
<comment type="caution">
    <text evidence="1">The sequence shown here is derived from an EMBL/GenBank/DDBJ whole genome shotgun (WGS) entry which is preliminary data.</text>
</comment>
<name>A0A7W9H0D5_9ACTN</name>
<evidence type="ECO:0000313" key="2">
    <source>
        <dbReference type="Proteomes" id="UP000590647"/>
    </source>
</evidence>
<keyword evidence="2" id="KW-1185">Reference proteome</keyword>
<dbReference type="RefSeq" id="WP_184981021.1">
    <property type="nucleotide sequence ID" value="NZ_JACHNE010000001.1"/>
</dbReference>
<accession>A0A7W9H0D5</accession>
<gene>
    <name evidence="1" type="ORF">HDA41_000992</name>
</gene>
<dbReference type="EMBL" id="JACHNE010000001">
    <property type="protein sequence ID" value="MBB5793028.1"/>
    <property type="molecule type" value="Genomic_DNA"/>
</dbReference>
<proteinExistence type="predicted"/>
<dbReference type="AlphaFoldDB" id="A0A7W9H0D5"/>
<evidence type="ECO:0000313" key="1">
    <source>
        <dbReference type="EMBL" id="MBB5793028.1"/>
    </source>
</evidence>
<protein>
    <recommendedName>
        <fullName evidence="3">HEAT repeat domain-containing protein</fullName>
    </recommendedName>
</protein>
<organism evidence="1 2">
    <name type="scientific">Streptomyces caelestis</name>
    <dbReference type="NCBI Taxonomy" id="36816"/>
    <lineage>
        <taxon>Bacteria</taxon>
        <taxon>Bacillati</taxon>
        <taxon>Actinomycetota</taxon>
        <taxon>Actinomycetes</taxon>
        <taxon>Kitasatosporales</taxon>
        <taxon>Streptomycetaceae</taxon>
        <taxon>Streptomyces</taxon>
    </lineage>
</organism>